<evidence type="ECO:0000256" key="1">
    <source>
        <dbReference type="SAM" id="MobiDB-lite"/>
    </source>
</evidence>
<evidence type="ECO:0000313" key="2">
    <source>
        <dbReference type="Proteomes" id="UP000038045"/>
    </source>
</evidence>
<evidence type="ECO:0000313" key="3">
    <source>
        <dbReference type="WBParaSite" id="PTRK_0001029100.1"/>
    </source>
</evidence>
<dbReference type="AlphaFoldDB" id="A0A0N4ZP29"/>
<keyword evidence="2" id="KW-1185">Reference proteome</keyword>
<name>A0A0N4ZP29_PARTI</name>
<reference evidence="3" key="1">
    <citation type="submission" date="2017-02" db="UniProtKB">
        <authorList>
            <consortium name="WormBaseParasite"/>
        </authorList>
    </citation>
    <scope>IDENTIFICATION</scope>
</reference>
<proteinExistence type="predicted"/>
<sequence length="225" mass="26516">MIEIELNKRKQEKRKVIKTTNSDVNERNLEEFVVTEKPKIHASTTVNSKELLENLDEVSKAIEQFLDTEEVVIENLKSDNERQINTVEKSLPMNEEEIDDHLKSEERKNTSRKEENYKVNEQNEFDRFIKSKIKNLNEEISSTTTTTIEEKNEKTTTTLPELLIADYRRRIPVRYRYNTEFEKLAHDYQERLMMAGGIEDVFKILRNAKIALYSSPKISSKNNNN</sequence>
<feature type="region of interest" description="Disordered" evidence="1">
    <location>
        <begin position="88"/>
        <end position="114"/>
    </location>
</feature>
<organism evidence="2 3">
    <name type="scientific">Parastrongyloides trichosuri</name>
    <name type="common">Possum-specific nematode worm</name>
    <dbReference type="NCBI Taxonomy" id="131310"/>
    <lineage>
        <taxon>Eukaryota</taxon>
        <taxon>Metazoa</taxon>
        <taxon>Ecdysozoa</taxon>
        <taxon>Nematoda</taxon>
        <taxon>Chromadorea</taxon>
        <taxon>Rhabditida</taxon>
        <taxon>Tylenchina</taxon>
        <taxon>Panagrolaimomorpha</taxon>
        <taxon>Strongyloidoidea</taxon>
        <taxon>Strongyloididae</taxon>
        <taxon>Parastrongyloides</taxon>
    </lineage>
</organism>
<accession>A0A0N4ZP29</accession>
<feature type="compositionally biased region" description="Basic and acidic residues" evidence="1">
    <location>
        <begin position="100"/>
        <end position="114"/>
    </location>
</feature>
<protein>
    <submittedName>
        <fullName evidence="3">Uncharacterized protein</fullName>
    </submittedName>
</protein>
<dbReference type="Proteomes" id="UP000038045">
    <property type="component" value="Unplaced"/>
</dbReference>
<dbReference type="WBParaSite" id="PTRK_0001029100.1">
    <property type="protein sequence ID" value="PTRK_0001029100.1"/>
    <property type="gene ID" value="PTRK_0001029100"/>
</dbReference>